<proteinExistence type="predicted"/>
<dbReference type="OrthoDB" id="4079644at2"/>
<comment type="caution">
    <text evidence="1">The sequence shown here is derived from an EMBL/GenBank/DDBJ whole genome shotgun (WGS) entry which is preliminary data.</text>
</comment>
<name>A0A365XU93_9BACT</name>
<dbReference type="RefSeq" id="WP_113618652.1">
    <property type="nucleotide sequence ID" value="NZ_QFFJ01000002.1"/>
</dbReference>
<reference evidence="1 2" key="1">
    <citation type="submission" date="2018-05" db="EMBL/GenBank/DDBJ databases">
        <title>Chitinophaga sp. K3CV102501T nov., isolated from isolated from a monsoon evergreen broad-leaved forest soil.</title>
        <authorList>
            <person name="Lv Y."/>
        </authorList>
    </citation>
    <scope>NUCLEOTIDE SEQUENCE [LARGE SCALE GENOMIC DNA]</scope>
    <source>
        <strain evidence="1 2">GDMCC 1.1325</strain>
    </source>
</reference>
<organism evidence="1 2">
    <name type="scientific">Chitinophaga flava</name>
    <dbReference type="NCBI Taxonomy" id="2259036"/>
    <lineage>
        <taxon>Bacteria</taxon>
        <taxon>Pseudomonadati</taxon>
        <taxon>Bacteroidota</taxon>
        <taxon>Chitinophagia</taxon>
        <taxon>Chitinophagales</taxon>
        <taxon>Chitinophagaceae</taxon>
        <taxon>Chitinophaga</taxon>
    </lineage>
</organism>
<evidence type="ECO:0000313" key="2">
    <source>
        <dbReference type="Proteomes" id="UP000253410"/>
    </source>
</evidence>
<protein>
    <submittedName>
        <fullName evidence="1">Uncharacterized protein</fullName>
    </submittedName>
</protein>
<dbReference type="AlphaFoldDB" id="A0A365XU93"/>
<dbReference type="EMBL" id="QFFJ01000002">
    <property type="protein sequence ID" value="RBL89903.1"/>
    <property type="molecule type" value="Genomic_DNA"/>
</dbReference>
<keyword evidence="2" id="KW-1185">Reference proteome</keyword>
<accession>A0A365XU93</accession>
<evidence type="ECO:0000313" key="1">
    <source>
        <dbReference type="EMBL" id="RBL89903.1"/>
    </source>
</evidence>
<gene>
    <name evidence="1" type="ORF">DF182_25845</name>
</gene>
<dbReference type="Proteomes" id="UP000253410">
    <property type="component" value="Unassembled WGS sequence"/>
</dbReference>
<sequence>MKPYYAEAIAGTLKSKPMGSTTLEVKIQNFLKVHVIFFYVSDTGLLLDVPSNKIVPSGTGIFRAPFVTGSYLVVKSLSTGGFIGVFALDTAIKEYYIMPAMLSNPQDIGQIPEPTTECIVPKDSQPVVVGYGVWGNRSFIREQSWQKMADSYTLAPRETRTVGSTFTSGMTQTSSTEESVSKALSIDTSLGWGPISSNISMSLNTTSTSMQSYTINQEETSYESSEVTNTNDFPVMNVRWQLCDTVTIFDLVKSAEAAASVISRVPPSIVKSYNLQKLVKAEEPPALSTETLKWWMSQQKEK</sequence>